<proteinExistence type="predicted"/>
<dbReference type="EMBL" id="CAEZXR010000433">
    <property type="protein sequence ID" value="CAB4733195.1"/>
    <property type="molecule type" value="Genomic_DNA"/>
</dbReference>
<accession>A0A6J6SF41</accession>
<feature type="coiled-coil region" evidence="1">
    <location>
        <begin position="5"/>
        <end position="35"/>
    </location>
</feature>
<evidence type="ECO:0000256" key="1">
    <source>
        <dbReference type="SAM" id="Coils"/>
    </source>
</evidence>
<protein>
    <submittedName>
        <fullName evidence="2">Unannotated protein</fullName>
    </submittedName>
</protein>
<evidence type="ECO:0000313" key="2">
    <source>
        <dbReference type="EMBL" id="CAB4733195.1"/>
    </source>
</evidence>
<keyword evidence="1" id="KW-0175">Coiled coil</keyword>
<gene>
    <name evidence="2" type="ORF">UFOPK2579_02708</name>
</gene>
<organism evidence="2">
    <name type="scientific">freshwater metagenome</name>
    <dbReference type="NCBI Taxonomy" id="449393"/>
    <lineage>
        <taxon>unclassified sequences</taxon>
        <taxon>metagenomes</taxon>
        <taxon>ecological metagenomes</taxon>
    </lineage>
</organism>
<sequence length="117" mass="13060">MKGRLEKLRALRERLDEEIAAEEHLQQQAAAAQARAEAEAAFAGKVRDALEAEETARLGEVPPCGTERAYQRHRYVGELPLPQGDPCGCQEAHRVHSREEHVRRVARQVLEDLGVTA</sequence>
<reference evidence="2" key="1">
    <citation type="submission" date="2020-05" db="EMBL/GenBank/DDBJ databases">
        <authorList>
            <person name="Chiriac C."/>
            <person name="Salcher M."/>
            <person name="Ghai R."/>
            <person name="Kavagutti S V."/>
        </authorList>
    </citation>
    <scope>NUCLEOTIDE SEQUENCE</scope>
</reference>
<name>A0A6J6SF41_9ZZZZ</name>
<dbReference type="AlphaFoldDB" id="A0A6J6SF41"/>